<feature type="compositionally biased region" description="Acidic residues" evidence="1">
    <location>
        <begin position="460"/>
        <end position="472"/>
    </location>
</feature>
<sequence>MHRREFLRGVSGSVALASAGVGAGMAAETTTAHPGPYRPLGSVSIANAKEAVPDRSGKFAYVATMDGFAVVDVQIPSDPTVVAERAGLLADRETGPLRMIQDVKVEGDRLVAAGPANPMQGDVLQGFALFDVSDPANPTQVAFHETQFPIHNCFVRDGIVYLTGNQGETNALVMVDVSGDSPEEVGRWSPADRRPGWNEVPTSVWTIHDVWVQKGRAYLSHWDAGTYLVDVSDPASPSFVARIGGRPLDELQSIPSDSVRTEVLRLPGNAHYAMASDDGNLLGVNKEAWQASERGGPGGLELWDISDETRPTKLATIDAPASPDPSIGGTWTTSHNFDIVGDRLFTSWYQGGVKIHDISDPANPEQLAWWRMPDETSFWTAKRATDGFFVASSMGRRSNGKGGLYTFPIEDATNSPQKDPPSLTTTGETATETTTGGTATETTTGEATTETTSATTGEAALDDATTESDDSASGEVPGFGVPAGIAALLGAGAWRRVRK</sequence>
<dbReference type="KEGG" id="halx:M0R89_09300"/>
<feature type="region of interest" description="Disordered" evidence="1">
    <location>
        <begin position="400"/>
        <end position="482"/>
    </location>
</feature>
<dbReference type="EMBL" id="CP096659">
    <property type="protein sequence ID" value="UPV72744.1"/>
    <property type="molecule type" value="Genomic_DNA"/>
</dbReference>
<organism evidence="2 3">
    <name type="scientific">Halorussus limi</name>
    <dbReference type="NCBI Taxonomy" id="2938695"/>
    <lineage>
        <taxon>Archaea</taxon>
        <taxon>Methanobacteriati</taxon>
        <taxon>Methanobacteriota</taxon>
        <taxon>Stenosarchaea group</taxon>
        <taxon>Halobacteria</taxon>
        <taxon>Halobacteriales</taxon>
        <taxon>Haladaptataceae</taxon>
        <taxon>Halorussus</taxon>
    </lineage>
</organism>
<dbReference type="InterPro" id="IPR013211">
    <property type="entry name" value="LVIVD"/>
</dbReference>
<reference evidence="2 3" key="1">
    <citation type="submission" date="2022-04" db="EMBL/GenBank/DDBJ databases">
        <title>Diverse halophilic archaea isolated from saline environments.</title>
        <authorList>
            <person name="Cui H.-L."/>
        </authorList>
    </citation>
    <scope>NUCLEOTIDE SEQUENCE [LARGE SCALE GENOMIC DNA]</scope>
    <source>
        <strain evidence="2 3">XZYJT49</strain>
    </source>
</reference>
<proteinExistence type="predicted"/>
<keyword evidence="3" id="KW-1185">Reference proteome</keyword>
<feature type="compositionally biased region" description="Low complexity" evidence="1">
    <location>
        <begin position="424"/>
        <end position="459"/>
    </location>
</feature>
<protein>
    <recommendedName>
        <fullName evidence="4">LVIVD repeat-containing protein</fullName>
    </recommendedName>
</protein>
<dbReference type="SUPFAM" id="SSF69304">
    <property type="entry name" value="Tricorn protease N-terminal domain"/>
    <property type="match status" value="1"/>
</dbReference>
<dbReference type="GeneID" id="72185393"/>
<evidence type="ECO:0000313" key="3">
    <source>
        <dbReference type="Proteomes" id="UP000830729"/>
    </source>
</evidence>
<evidence type="ECO:0000313" key="2">
    <source>
        <dbReference type="EMBL" id="UPV72744.1"/>
    </source>
</evidence>
<gene>
    <name evidence="2" type="ORF">M0R89_09300</name>
</gene>
<dbReference type="Pfam" id="PF08309">
    <property type="entry name" value="LVIVD"/>
    <property type="match status" value="2"/>
</dbReference>
<evidence type="ECO:0008006" key="4">
    <source>
        <dbReference type="Google" id="ProtNLM"/>
    </source>
</evidence>
<dbReference type="RefSeq" id="WP_248648804.1">
    <property type="nucleotide sequence ID" value="NZ_CP096659.1"/>
</dbReference>
<accession>A0A8U0HPX9</accession>
<dbReference type="Proteomes" id="UP000830729">
    <property type="component" value="Chromosome"/>
</dbReference>
<name>A0A8U0HPX9_9EURY</name>
<evidence type="ECO:0000256" key="1">
    <source>
        <dbReference type="SAM" id="MobiDB-lite"/>
    </source>
</evidence>
<dbReference type="AlphaFoldDB" id="A0A8U0HPX9"/>